<dbReference type="RefSeq" id="WP_105335977.1">
    <property type="nucleotide sequence ID" value="NZ_PUHZ01000014.1"/>
</dbReference>
<accession>A0A2S8GM16</accession>
<sequence>MHISTFLLLATLSAAPGQETTEDRMGNAREKISEAWQRRSESVKAGTMEWEYADEPFGRFETYWIPKTPTTARKIQGQLQLTPKAIRYHSHSFEYPVLGYSKATILSEREYFRSHLLSHFQKPGVDERKLLPYTITVTPEPVIHYWQDDAIENREYPRAVTLPSQAISSYLALAEACGFASDSHSHDSGLPSPIIHQINTLPALLSFRSAFFDKRLAGGLEDVEILPSENDPGCFQLVLDSPVRASEEKVPQWRLLVDPTIDFSVRRLLGSLDGKAFIQCDISYDEYENKHWIPRQWAIQVFGDGDPSYVRQFVTANRTSISLEETGSSSLEEMNDTLPPKTWIIDVASGKQSLVLEDGSSWELRNSLMSGISYEQALAQSQGEGPRTAMAGASWMTPRRIVSSLTRWPGMALPLLVIGSGMFMAIRYFSPTMKADSEESLPSVGRGQEMPSGGHPDAAD</sequence>
<evidence type="ECO:0000313" key="3">
    <source>
        <dbReference type="EMBL" id="PQO45486.1"/>
    </source>
</evidence>
<gene>
    <name evidence="3" type="ORF">C5Y93_13625</name>
</gene>
<comment type="caution">
    <text evidence="3">The sequence shown here is derived from an EMBL/GenBank/DDBJ whole genome shotgun (WGS) entry which is preliminary data.</text>
</comment>
<dbReference type="OrthoDB" id="9975890at2"/>
<dbReference type="EMBL" id="PUHZ01000014">
    <property type="protein sequence ID" value="PQO45486.1"/>
    <property type="molecule type" value="Genomic_DNA"/>
</dbReference>
<proteinExistence type="predicted"/>
<dbReference type="Proteomes" id="UP000237819">
    <property type="component" value="Unassembled WGS sequence"/>
</dbReference>
<organism evidence="3 4">
    <name type="scientific">Blastopirellula marina</name>
    <dbReference type="NCBI Taxonomy" id="124"/>
    <lineage>
        <taxon>Bacteria</taxon>
        <taxon>Pseudomonadati</taxon>
        <taxon>Planctomycetota</taxon>
        <taxon>Planctomycetia</taxon>
        <taxon>Pirellulales</taxon>
        <taxon>Pirellulaceae</taxon>
        <taxon>Blastopirellula</taxon>
    </lineage>
</organism>
<keyword evidence="2" id="KW-1133">Transmembrane helix</keyword>
<keyword evidence="2" id="KW-0812">Transmembrane</keyword>
<evidence type="ECO:0000313" key="4">
    <source>
        <dbReference type="Proteomes" id="UP000237819"/>
    </source>
</evidence>
<keyword evidence="2" id="KW-0472">Membrane</keyword>
<evidence type="ECO:0000256" key="1">
    <source>
        <dbReference type="SAM" id="MobiDB-lite"/>
    </source>
</evidence>
<protein>
    <submittedName>
        <fullName evidence="3">Uncharacterized protein</fullName>
    </submittedName>
</protein>
<name>A0A2S8GM16_9BACT</name>
<reference evidence="3 4" key="1">
    <citation type="submission" date="2018-02" db="EMBL/GenBank/DDBJ databases">
        <title>Comparative genomes isolates from brazilian mangrove.</title>
        <authorList>
            <person name="Araujo J.E."/>
            <person name="Taketani R.G."/>
            <person name="Silva M.C.P."/>
            <person name="Loureco M.V."/>
            <person name="Andreote F.D."/>
        </authorList>
    </citation>
    <scope>NUCLEOTIDE SEQUENCE [LARGE SCALE GENOMIC DNA]</scope>
    <source>
        <strain evidence="3 4">Nap-Phe MGV</strain>
    </source>
</reference>
<evidence type="ECO:0000256" key="2">
    <source>
        <dbReference type="SAM" id="Phobius"/>
    </source>
</evidence>
<feature type="region of interest" description="Disordered" evidence="1">
    <location>
        <begin position="437"/>
        <end position="460"/>
    </location>
</feature>
<feature type="transmembrane region" description="Helical" evidence="2">
    <location>
        <begin position="408"/>
        <end position="429"/>
    </location>
</feature>
<dbReference type="AlphaFoldDB" id="A0A2S8GM16"/>